<evidence type="ECO:0000313" key="2">
    <source>
        <dbReference type="EMBL" id="KKM79805.1"/>
    </source>
</evidence>
<proteinExistence type="predicted"/>
<name>A0A0F9MT47_9ZZZZ</name>
<reference evidence="2" key="1">
    <citation type="journal article" date="2015" name="Nature">
        <title>Complex archaea that bridge the gap between prokaryotes and eukaryotes.</title>
        <authorList>
            <person name="Spang A."/>
            <person name="Saw J.H."/>
            <person name="Jorgensen S.L."/>
            <person name="Zaremba-Niedzwiedzka K."/>
            <person name="Martijn J."/>
            <person name="Lind A.E."/>
            <person name="van Eijk R."/>
            <person name="Schleper C."/>
            <person name="Guy L."/>
            <person name="Ettema T.J."/>
        </authorList>
    </citation>
    <scope>NUCLEOTIDE SEQUENCE</scope>
</reference>
<protein>
    <submittedName>
        <fullName evidence="2">Uncharacterized protein</fullName>
    </submittedName>
</protein>
<gene>
    <name evidence="2" type="ORF">LCGC14_1346260</name>
</gene>
<sequence>MQVTDKDWQTLQLTLQGMELAQTAQAKATKEWADHTRAQNNRISTLEHDAIKQAAVIGILKWLIPVALAGSIGVAATTIGILELVLG</sequence>
<dbReference type="EMBL" id="LAZR01008284">
    <property type="protein sequence ID" value="KKM79805.1"/>
    <property type="molecule type" value="Genomic_DNA"/>
</dbReference>
<keyword evidence="1" id="KW-1133">Transmembrane helix</keyword>
<keyword evidence="1" id="KW-0472">Membrane</keyword>
<dbReference type="AlphaFoldDB" id="A0A0F9MT47"/>
<feature type="transmembrane region" description="Helical" evidence="1">
    <location>
        <begin position="62"/>
        <end position="86"/>
    </location>
</feature>
<keyword evidence="1" id="KW-0812">Transmembrane</keyword>
<organism evidence="2">
    <name type="scientific">marine sediment metagenome</name>
    <dbReference type="NCBI Taxonomy" id="412755"/>
    <lineage>
        <taxon>unclassified sequences</taxon>
        <taxon>metagenomes</taxon>
        <taxon>ecological metagenomes</taxon>
    </lineage>
</organism>
<evidence type="ECO:0000256" key="1">
    <source>
        <dbReference type="SAM" id="Phobius"/>
    </source>
</evidence>
<comment type="caution">
    <text evidence="2">The sequence shown here is derived from an EMBL/GenBank/DDBJ whole genome shotgun (WGS) entry which is preliminary data.</text>
</comment>
<accession>A0A0F9MT47</accession>